<dbReference type="Pfam" id="PF14144">
    <property type="entry name" value="DOG1"/>
    <property type="match status" value="1"/>
</dbReference>
<gene>
    <name evidence="2" type="ORF">SI8410_14018792</name>
</gene>
<dbReference type="PROSITE" id="PS51806">
    <property type="entry name" value="DOG1"/>
    <property type="match status" value="1"/>
</dbReference>
<reference evidence="2" key="1">
    <citation type="submission" date="2020-02" db="EMBL/GenBank/DDBJ databases">
        <authorList>
            <person name="Scholz U."/>
            <person name="Mascher M."/>
            <person name="Fiebig A."/>
        </authorList>
    </citation>
    <scope>NUCLEOTIDE SEQUENCE</scope>
</reference>
<dbReference type="PANTHER" id="PTHR46354:SF25">
    <property type="entry name" value="OS01G0306400 PROTEIN"/>
    <property type="match status" value="1"/>
</dbReference>
<dbReference type="InterPro" id="IPR025422">
    <property type="entry name" value="TGA_domain"/>
</dbReference>
<dbReference type="GO" id="GO:0043565">
    <property type="term" value="F:sequence-specific DNA binding"/>
    <property type="evidence" value="ECO:0007669"/>
    <property type="project" value="InterPro"/>
</dbReference>
<dbReference type="EMBL" id="LR746277">
    <property type="protein sequence ID" value="CAA7408114.1"/>
    <property type="molecule type" value="Genomic_DNA"/>
</dbReference>
<evidence type="ECO:0000259" key="1">
    <source>
        <dbReference type="PROSITE" id="PS51806"/>
    </source>
</evidence>
<evidence type="ECO:0000313" key="3">
    <source>
        <dbReference type="Proteomes" id="UP000663760"/>
    </source>
</evidence>
<organism evidence="2 3">
    <name type="scientific">Spirodela intermedia</name>
    <name type="common">Intermediate duckweed</name>
    <dbReference type="NCBI Taxonomy" id="51605"/>
    <lineage>
        <taxon>Eukaryota</taxon>
        <taxon>Viridiplantae</taxon>
        <taxon>Streptophyta</taxon>
        <taxon>Embryophyta</taxon>
        <taxon>Tracheophyta</taxon>
        <taxon>Spermatophyta</taxon>
        <taxon>Magnoliopsida</taxon>
        <taxon>Liliopsida</taxon>
        <taxon>Araceae</taxon>
        <taxon>Lemnoideae</taxon>
        <taxon>Spirodela</taxon>
    </lineage>
</organism>
<dbReference type="GO" id="GO:0006351">
    <property type="term" value="P:DNA-templated transcription"/>
    <property type="evidence" value="ECO:0007669"/>
    <property type="project" value="InterPro"/>
</dbReference>
<dbReference type="AlphaFoldDB" id="A0A7I8LFV0"/>
<evidence type="ECO:0000313" key="2">
    <source>
        <dbReference type="EMBL" id="CAA7408114.1"/>
    </source>
</evidence>
<name>A0A7I8LFV0_SPIIN</name>
<dbReference type="PANTHER" id="PTHR46354">
    <property type="entry name" value="DOG1 DOMAIN-CONTAINING PROTEIN"/>
    <property type="match status" value="1"/>
</dbReference>
<dbReference type="InterPro" id="IPR051886">
    <property type="entry name" value="Seed_Dev/Stress_Resp_Reg"/>
</dbReference>
<feature type="domain" description="DOG1" evidence="1">
    <location>
        <begin position="1"/>
        <end position="213"/>
    </location>
</feature>
<protein>
    <recommendedName>
        <fullName evidence="1">DOG1 domain-containing protein</fullName>
    </recommendedName>
</protein>
<dbReference type="OrthoDB" id="781635at2759"/>
<keyword evidence="3" id="KW-1185">Reference proteome</keyword>
<sequence length="219" mass="24885">MEAFFARWTERLEQLYQELISACSGVFGNDDDRLRRLVDCTLAHYSEYYQERRRLAERDVLLVYSPVWLTPFERTFLWIAGWRPSLTFRLLGAVGPAAAPGIREIEAQAVEEEARLSREMTNLQEAMAAPLVMAVMRRSAEVRNGQPPPEEDEVVGPLLRSLLLLLERADNLRVTVVKRLAQILSTKRMVDLLTAATHLHLRVRAWGMRLQGAAAEAAA</sequence>
<accession>A0A7I8LFV0</accession>
<dbReference type="Proteomes" id="UP000663760">
    <property type="component" value="Chromosome 14"/>
</dbReference>
<proteinExistence type="predicted"/>